<dbReference type="HOGENOM" id="CLU_492444_0_0_7"/>
<gene>
    <name evidence="3" type="ordered locus">MXAN_1580</name>
</gene>
<reference evidence="3 4" key="1">
    <citation type="journal article" date="2006" name="Proc. Natl. Acad. Sci. U.S.A.">
        <title>Evolution of sensory complexity recorded in a myxobacterial genome.</title>
        <authorList>
            <person name="Goldman B.S."/>
            <person name="Nierman W.C."/>
            <person name="Kaiser D."/>
            <person name="Slater S.C."/>
            <person name="Durkin A.S."/>
            <person name="Eisen J.A."/>
            <person name="Ronning C.M."/>
            <person name="Barbazuk W.B."/>
            <person name="Blanchard M."/>
            <person name="Field C."/>
            <person name="Halling C."/>
            <person name="Hinkle G."/>
            <person name="Iartchuk O."/>
            <person name="Kim H.S."/>
            <person name="Mackenzie C."/>
            <person name="Madupu R."/>
            <person name="Miller N."/>
            <person name="Shvartsbeyn A."/>
            <person name="Sullivan S.A."/>
            <person name="Vaudin M."/>
            <person name="Wiegand R."/>
            <person name="Kaplan H.B."/>
        </authorList>
    </citation>
    <scope>NUCLEOTIDE SEQUENCE [LARGE SCALE GENOMIC DNA]</scope>
    <source>
        <strain evidence="4">DK1622</strain>
    </source>
</reference>
<accession>Q1DBZ1</accession>
<proteinExistence type="predicted"/>
<dbReference type="InterPro" id="IPR036691">
    <property type="entry name" value="Endo/exonu/phosph_ase_sf"/>
</dbReference>
<dbReference type="Gene3D" id="2.60.40.1260">
    <property type="entry name" value="Lamin Tail domain"/>
    <property type="match status" value="1"/>
</dbReference>
<dbReference type="OrthoDB" id="5508071at2"/>
<dbReference type="Pfam" id="PF00932">
    <property type="entry name" value="LTD"/>
    <property type="match status" value="1"/>
</dbReference>
<keyword evidence="3" id="KW-0255">Endonuclease</keyword>
<feature type="region of interest" description="Disordered" evidence="1">
    <location>
        <begin position="1"/>
        <end position="28"/>
    </location>
</feature>
<dbReference type="KEGG" id="mxa:MXAN_1580"/>
<evidence type="ECO:0000313" key="4">
    <source>
        <dbReference type="Proteomes" id="UP000002402"/>
    </source>
</evidence>
<keyword evidence="3" id="KW-0540">Nuclease</keyword>
<keyword evidence="3" id="KW-0378">Hydrolase</keyword>
<dbReference type="InterPro" id="IPR005135">
    <property type="entry name" value="Endo/exonuclease/phosphatase"/>
</dbReference>
<evidence type="ECO:0000259" key="2">
    <source>
        <dbReference type="PROSITE" id="PS51841"/>
    </source>
</evidence>
<sequence length="596" mass="61048">MDVSSDHSTAPCQGAGPDIMRDDATPSSHVQSNWRRHVAALLLAVLAACGGEDTALESVGLDGAEVGQRQDALGEVRLRLVAANTSSGNGQDYDPGHGIRIFQGTDADVVMIQEFNYKSNSAADIRGFVDTTFGTQFHYYREGGAQIPNGIISRYPIIASGEWDDPYVSNRDFAWARIDVPGPKDLWAVSVHFLTTGSSNRNSEASNLVSRIKANIPAGDYLVIGGDLNTGSRNESAFSTLSQVVRTAGPHPADKNGNTNTNAGRNAPYDHVLVDSDLFAYQTPVVIGGSTFTNGLVVDTRVYSPLSDIAPALSGDSGASGMQHMAVIKDFLIPGDSSPGNNASVTVTSPNGGESWAGGSVRDITWTSTSVTNVKLEYTLNGSTWSTLAASTAASAGSYAWTVPSSATTTAQVRISDASNASVSDLSNAAFTITTVPTGGTGKVIINEVMVNEPGSNVAGEFVELVNTGTGAVDLSGWTVSDAASLRHTFPGGTSLAAGGVIVVFGGAAGIPAGTPNAVSASTGTLGLSNSGDTVTVKTATGTVVESAVLSSGVSGTDGVSANRSPDLGATATFVLHTSLSSLQSSPGRRVNGSAF</sequence>
<name>Q1DBZ1_MYXXD</name>
<dbReference type="Pfam" id="PF03372">
    <property type="entry name" value="Exo_endo_phos"/>
    <property type="match status" value="1"/>
</dbReference>
<dbReference type="PROSITE" id="PS51841">
    <property type="entry name" value="LTD"/>
    <property type="match status" value="1"/>
</dbReference>
<dbReference type="SUPFAM" id="SSF74853">
    <property type="entry name" value="Lamin A/C globular tail domain"/>
    <property type="match status" value="1"/>
</dbReference>
<dbReference type="eggNOG" id="COG3568">
    <property type="taxonomic scope" value="Bacteria"/>
</dbReference>
<evidence type="ECO:0000256" key="1">
    <source>
        <dbReference type="SAM" id="MobiDB-lite"/>
    </source>
</evidence>
<feature type="domain" description="LTD" evidence="2">
    <location>
        <begin position="429"/>
        <end position="558"/>
    </location>
</feature>
<dbReference type="EnsemblBacteria" id="ABF90597">
    <property type="protein sequence ID" value="ABF90597"/>
    <property type="gene ID" value="MXAN_1580"/>
</dbReference>
<protein>
    <submittedName>
        <fullName evidence="3">Endonuclease/exonuclease/phosphatase family protein</fullName>
    </submittedName>
</protein>
<organism evidence="3 4">
    <name type="scientific">Myxococcus xanthus (strain DK1622)</name>
    <dbReference type="NCBI Taxonomy" id="246197"/>
    <lineage>
        <taxon>Bacteria</taxon>
        <taxon>Pseudomonadati</taxon>
        <taxon>Myxococcota</taxon>
        <taxon>Myxococcia</taxon>
        <taxon>Myxococcales</taxon>
        <taxon>Cystobacterineae</taxon>
        <taxon>Myxococcaceae</taxon>
        <taxon>Myxococcus</taxon>
    </lineage>
</organism>
<keyword evidence="4" id="KW-1185">Reference proteome</keyword>
<dbReference type="STRING" id="246197.MXAN_1580"/>
<dbReference type="EMBL" id="CP000113">
    <property type="protein sequence ID" value="ABF90597.1"/>
    <property type="molecule type" value="Genomic_DNA"/>
</dbReference>
<dbReference type="Gene3D" id="3.60.10.10">
    <property type="entry name" value="Endonuclease/exonuclease/phosphatase"/>
    <property type="match status" value="1"/>
</dbReference>
<dbReference type="InterPro" id="IPR036415">
    <property type="entry name" value="Lamin_tail_dom_sf"/>
</dbReference>
<dbReference type="AlphaFoldDB" id="Q1DBZ1"/>
<dbReference type="InterPro" id="IPR001322">
    <property type="entry name" value="Lamin_tail_dom"/>
</dbReference>
<dbReference type="Proteomes" id="UP000002402">
    <property type="component" value="Chromosome"/>
</dbReference>
<dbReference type="SUPFAM" id="SSF56219">
    <property type="entry name" value="DNase I-like"/>
    <property type="match status" value="1"/>
</dbReference>
<dbReference type="GO" id="GO:0004519">
    <property type="term" value="F:endonuclease activity"/>
    <property type="evidence" value="ECO:0007669"/>
    <property type="project" value="UniProtKB-KW"/>
</dbReference>
<evidence type="ECO:0000313" key="3">
    <source>
        <dbReference type="EMBL" id="ABF90597.1"/>
    </source>
</evidence>
<feature type="compositionally biased region" description="Polar residues" evidence="1">
    <location>
        <begin position="1"/>
        <end position="11"/>
    </location>
</feature>